<evidence type="ECO:0000256" key="7">
    <source>
        <dbReference type="ARBA" id="ARBA00022840"/>
    </source>
</evidence>
<dbReference type="Gene3D" id="2.60.200.40">
    <property type="match status" value="1"/>
</dbReference>
<dbReference type="InterPro" id="IPR016064">
    <property type="entry name" value="NAD/diacylglycerol_kinase_sf"/>
</dbReference>
<name>A0A8E0WVS7_9SPHN</name>
<dbReference type="Pfam" id="PF19279">
    <property type="entry name" value="YegS_C"/>
    <property type="match status" value="1"/>
</dbReference>
<evidence type="ECO:0000256" key="9">
    <source>
        <dbReference type="ARBA" id="ARBA00023098"/>
    </source>
</evidence>
<protein>
    <submittedName>
        <fullName evidence="13">Lipid kinase</fullName>
    </submittedName>
</protein>
<dbReference type="InterPro" id="IPR017438">
    <property type="entry name" value="ATP-NAD_kinase_N"/>
</dbReference>
<comment type="cofactor">
    <cofactor evidence="1">
        <name>Mg(2+)</name>
        <dbReference type="ChEBI" id="CHEBI:18420"/>
    </cofactor>
</comment>
<keyword evidence="8" id="KW-0460">Magnesium</keyword>
<evidence type="ECO:0000259" key="12">
    <source>
        <dbReference type="PROSITE" id="PS50146"/>
    </source>
</evidence>
<dbReference type="EMBL" id="JANF02000004">
    <property type="protein sequence ID" value="KER38221.1"/>
    <property type="molecule type" value="Genomic_DNA"/>
</dbReference>
<keyword evidence="6 13" id="KW-0418">Kinase</keyword>
<dbReference type="AlphaFoldDB" id="A0A8E0WVS7"/>
<evidence type="ECO:0000256" key="2">
    <source>
        <dbReference type="ARBA" id="ARBA00022516"/>
    </source>
</evidence>
<keyword evidence="2" id="KW-0444">Lipid biosynthesis</keyword>
<dbReference type="InterPro" id="IPR045540">
    <property type="entry name" value="YegS/DAGK_C"/>
</dbReference>
<dbReference type="Gene3D" id="3.40.50.10330">
    <property type="entry name" value="Probable inorganic polyphosphate/atp-NAD kinase, domain 1"/>
    <property type="match status" value="1"/>
</dbReference>
<dbReference type="GO" id="GO:0005886">
    <property type="term" value="C:plasma membrane"/>
    <property type="evidence" value="ECO:0007669"/>
    <property type="project" value="TreeGrafter"/>
</dbReference>
<feature type="domain" description="DAGKc" evidence="12">
    <location>
        <begin position="1"/>
        <end position="110"/>
    </location>
</feature>
<dbReference type="Proteomes" id="UP000028135">
    <property type="component" value="Unassembled WGS sequence"/>
</dbReference>
<dbReference type="PANTHER" id="PTHR12358">
    <property type="entry name" value="SPHINGOSINE KINASE"/>
    <property type="match status" value="1"/>
</dbReference>
<evidence type="ECO:0000256" key="3">
    <source>
        <dbReference type="ARBA" id="ARBA00022679"/>
    </source>
</evidence>
<dbReference type="GO" id="GO:0004143">
    <property type="term" value="F:ATP-dependent diacylglycerol kinase activity"/>
    <property type="evidence" value="ECO:0007669"/>
    <property type="project" value="TreeGrafter"/>
</dbReference>
<keyword evidence="10" id="KW-0594">Phospholipid biosynthesis</keyword>
<evidence type="ECO:0000256" key="5">
    <source>
        <dbReference type="ARBA" id="ARBA00022741"/>
    </source>
</evidence>
<dbReference type="InterPro" id="IPR050187">
    <property type="entry name" value="Lipid_Phosphate_FormReg"/>
</dbReference>
<keyword evidence="11" id="KW-1208">Phospholipid metabolism</keyword>
<evidence type="ECO:0000313" key="13">
    <source>
        <dbReference type="EMBL" id="KER38221.1"/>
    </source>
</evidence>
<evidence type="ECO:0000256" key="4">
    <source>
        <dbReference type="ARBA" id="ARBA00022723"/>
    </source>
</evidence>
<evidence type="ECO:0000313" key="14">
    <source>
        <dbReference type="Proteomes" id="UP000028135"/>
    </source>
</evidence>
<comment type="caution">
    <text evidence="13">The sequence shown here is derived from an EMBL/GenBank/DDBJ whole genome shotgun (WGS) entry which is preliminary data.</text>
</comment>
<dbReference type="NCBIfam" id="TIGR00147">
    <property type="entry name" value="YegS/Rv2252/BmrU family lipid kinase"/>
    <property type="match status" value="1"/>
</dbReference>
<proteinExistence type="predicted"/>
<dbReference type="PANTHER" id="PTHR12358:SF106">
    <property type="entry name" value="LIPID KINASE YEGS"/>
    <property type="match status" value="1"/>
</dbReference>
<dbReference type="NCBIfam" id="NF009604">
    <property type="entry name" value="PRK13057.1"/>
    <property type="match status" value="1"/>
</dbReference>
<gene>
    <name evidence="13" type="ORF">AL00_02515</name>
</gene>
<evidence type="ECO:0000256" key="8">
    <source>
        <dbReference type="ARBA" id="ARBA00022842"/>
    </source>
</evidence>
<keyword evidence="7" id="KW-0067">ATP-binding</keyword>
<dbReference type="SUPFAM" id="SSF111331">
    <property type="entry name" value="NAD kinase/diacylglycerol kinase-like"/>
    <property type="match status" value="1"/>
</dbReference>
<dbReference type="GO" id="GO:0046872">
    <property type="term" value="F:metal ion binding"/>
    <property type="evidence" value="ECO:0007669"/>
    <property type="project" value="UniProtKB-KW"/>
</dbReference>
<keyword evidence="9" id="KW-0443">Lipid metabolism</keyword>
<reference evidence="13 14" key="1">
    <citation type="submission" date="2014-05" db="EMBL/GenBank/DDBJ databases">
        <title>Genome Announcement of Sphingobium lucknowense F2.</title>
        <authorList>
            <person name="Lal R."/>
            <person name="Negi V."/>
            <person name="Lata P."/>
            <person name="Sangwan N."/>
            <person name="Gupta S.K."/>
            <person name="Rao D.L.N."/>
            <person name="Das S."/>
        </authorList>
    </citation>
    <scope>NUCLEOTIDE SEQUENCE [LARGE SCALE GENOMIC DNA]</scope>
    <source>
        <strain evidence="13 14">F2</strain>
    </source>
</reference>
<organism evidence="13 14">
    <name type="scientific">Sphingobium indicum F2</name>
    <dbReference type="NCBI Taxonomy" id="1450518"/>
    <lineage>
        <taxon>Bacteria</taxon>
        <taxon>Pseudomonadati</taxon>
        <taxon>Pseudomonadota</taxon>
        <taxon>Alphaproteobacteria</taxon>
        <taxon>Sphingomonadales</taxon>
        <taxon>Sphingomonadaceae</taxon>
        <taxon>Sphingobium</taxon>
    </lineage>
</organism>
<keyword evidence="4" id="KW-0479">Metal-binding</keyword>
<accession>A0A8E0WVS7</accession>
<dbReference type="InterPro" id="IPR005218">
    <property type="entry name" value="Diacylglycerol/lipid_kinase"/>
</dbReference>
<dbReference type="PROSITE" id="PS50146">
    <property type="entry name" value="DAGK"/>
    <property type="match status" value="1"/>
</dbReference>
<evidence type="ECO:0000256" key="10">
    <source>
        <dbReference type="ARBA" id="ARBA00023209"/>
    </source>
</evidence>
<evidence type="ECO:0000256" key="6">
    <source>
        <dbReference type="ARBA" id="ARBA00022777"/>
    </source>
</evidence>
<dbReference type="GO" id="GO:0005524">
    <property type="term" value="F:ATP binding"/>
    <property type="evidence" value="ECO:0007669"/>
    <property type="project" value="UniProtKB-KW"/>
</dbReference>
<keyword evidence="3" id="KW-0808">Transferase</keyword>
<sequence>MGEAAHRLLADQGCTVTRLDSRTFEEVSPWIAQRGDAADFVMVAGGDGTMNAAARGLLETGLPLALVPAGTANDLARTLGLGGCKLEQCVSLPAIGCTSKIDLGEANGHLFFNVASIGLSADLAQALTHEAKRRFGRWSYIIAALRALRAVRPFRATVSHDGQTVRVRTLQIAIGNGRYYGGGNAVHHEARIDDAALDLYSLELQRLWQLLVMYPAFKAGRHSLWREVRSARCDHFDVWTRRPRPVNLDGELKTFTPVSFKVLPAAISVFTP</sequence>
<dbReference type="GO" id="GO:0008654">
    <property type="term" value="P:phospholipid biosynthetic process"/>
    <property type="evidence" value="ECO:0007669"/>
    <property type="project" value="UniProtKB-KW"/>
</dbReference>
<evidence type="ECO:0000256" key="11">
    <source>
        <dbReference type="ARBA" id="ARBA00023264"/>
    </source>
</evidence>
<dbReference type="Pfam" id="PF00781">
    <property type="entry name" value="DAGK_cat"/>
    <property type="match status" value="1"/>
</dbReference>
<evidence type="ECO:0000256" key="1">
    <source>
        <dbReference type="ARBA" id="ARBA00001946"/>
    </source>
</evidence>
<dbReference type="InterPro" id="IPR001206">
    <property type="entry name" value="Diacylglycerol_kinase_cat_dom"/>
</dbReference>
<keyword evidence="5" id="KW-0547">Nucleotide-binding</keyword>